<gene>
    <name evidence="4" type="ORF">QO014_001571</name>
</gene>
<dbReference type="PROSITE" id="PS51186">
    <property type="entry name" value="GNAT"/>
    <property type="match status" value="1"/>
</dbReference>
<dbReference type="CDD" id="cd04301">
    <property type="entry name" value="NAT_SF"/>
    <property type="match status" value="1"/>
</dbReference>
<evidence type="ECO:0000259" key="3">
    <source>
        <dbReference type="PROSITE" id="PS51186"/>
    </source>
</evidence>
<proteinExistence type="predicted"/>
<reference evidence="4 5" key="1">
    <citation type="submission" date="2023-07" db="EMBL/GenBank/DDBJ databases">
        <title>Genomic Encyclopedia of Type Strains, Phase IV (KMG-IV): sequencing the most valuable type-strain genomes for metagenomic binning, comparative biology and taxonomic classification.</title>
        <authorList>
            <person name="Goeker M."/>
        </authorList>
    </citation>
    <scope>NUCLEOTIDE SEQUENCE [LARGE SCALE GENOMIC DNA]</scope>
    <source>
        <strain evidence="4 5">B6-8</strain>
    </source>
</reference>
<dbReference type="Gene3D" id="3.40.630.30">
    <property type="match status" value="1"/>
</dbReference>
<feature type="domain" description="N-acetyltransferase" evidence="3">
    <location>
        <begin position="10"/>
        <end position="159"/>
    </location>
</feature>
<comment type="caution">
    <text evidence="4">The sequence shown here is derived from an EMBL/GenBank/DDBJ whole genome shotgun (WGS) entry which is preliminary data.</text>
</comment>
<dbReference type="Proteomes" id="UP001241603">
    <property type="component" value="Unassembled WGS sequence"/>
</dbReference>
<dbReference type="PANTHER" id="PTHR43877">
    <property type="entry name" value="AMINOALKYLPHOSPHONATE N-ACETYLTRANSFERASE-RELATED-RELATED"/>
    <property type="match status" value="1"/>
</dbReference>
<evidence type="ECO:0000256" key="1">
    <source>
        <dbReference type="ARBA" id="ARBA00022679"/>
    </source>
</evidence>
<dbReference type="InterPro" id="IPR016181">
    <property type="entry name" value="Acyl_CoA_acyltransferase"/>
</dbReference>
<evidence type="ECO:0000256" key="2">
    <source>
        <dbReference type="ARBA" id="ARBA00023315"/>
    </source>
</evidence>
<evidence type="ECO:0000313" key="4">
    <source>
        <dbReference type="EMBL" id="MDQ0437186.1"/>
    </source>
</evidence>
<keyword evidence="1" id="KW-0808">Transferase</keyword>
<accession>A0ABU0H6V1</accession>
<name>A0ABU0H6V1_9HYPH</name>
<dbReference type="InterPro" id="IPR000182">
    <property type="entry name" value="GNAT_dom"/>
</dbReference>
<dbReference type="EMBL" id="JAUSVO010000002">
    <property type="protein sequence ID" value="MDQ0437186.1"/>
    <property type="molecule type" value="Genomic_DNA"/>
</dbReference>
<keyword evidence="2" id="KW-0012">Acyltransferase</keyword>
<dbReference type="SUPFAM" id="SSF55729">
    <property type="entry name" value="Acyl-CoA N-acyltransferases (Nat)"/>
    <property type="match status" value="1"/>
</dbReference>
<organism evidence="4 5">
    <name type="scientific">Kaistia dalseonensis</name>
    <dbReference type="NCBI Taxonomy" id="410840"/>
    <lineage>
        <taxon>Bacteria</taxon>
        <taxon>Pseudomonadati</taxon>
        <taxon>Pseudomonadota</taxon>
        <taxon>Alphaproteobacteria</taxon>
        <taxon>Hyphomicrobiales</taxon>
        <taxon>Kaistiaceae</taxon>
        <taxon>Kaistia</taxon>
    </lineage>
</organism>
<protein>
    <submittedName>
        <fullName evidence="4">GNAT superfamily N-acetyltransferase</fullName>
    </submittedName>
</protein>
<evidence type="ECO:0000313" key="5">
    <source>
        <dbReference type="Proteomes" id="UP001241603"/>
    </source>
</evidence>
<dbReference type="RefSeq" id="WP_266348118.1">
    <property type="nucleotide sequence ID" value="NZ_JAPKNG010000002.1"/>
</dbReference>
<dbReference type="Pfam" id="PF00583">
    <property type="entry name" value="Acetyltransf_1"/>
    <property type="match status" value="1"/>
</dbReference>
<dbReference type="InterPro" id="IPR050832">
    <property type="entry name" value="Bact_Acetyltransf"/>
</dbReference>
<keyword evidence="5" id="KW-1185">Reference proteome</keyword>
<sequence length="159" mass="17664">METLPLRTRFDIVTLTPDDAHELSPLIAAYVQDMKHGAPGRPDDFYAQTLLGDRTAEIMGARLDGELVAFAVYHDLPDALSGRRIGQIDDLFVIHHARGRGIARALVDSLTRTGKMRDWLSLRCMVPSGSDERIHFAETLGPRAPIESFTVDIGRRLTV</sequence>